<evidence type="ECO:0000313" key="2">
    <source>
        <dbReference type="Proteomes" id="UP001278766"/>
    </source>
</evidence>
<dbReference type="Proteomes" id="UP001278766">
    <property type="component" value="Unassembled WGS sequence"/>
</dbReference>
<dbReference type="EMBL" id="JAUEPN010000001">
    <property type="protein sequence ID" value="KAK3299787.1"/>
    <property type="molecule type" value="Genomic_DNA"/>
</dbReference>
<organism evidence="1 2">
    <name type="scientific">Chaetomium fimeti</name>
    <dbReference type="NCBI Taxonomy" id="1854472"/>
    <lineage>
        <taxon>Eukaryota</taxon>
        <taxon>Fungi</taxon>
        <taxon>Dikarya</taxon>
        <taxon>Ascomycota</taxon>
        <taxon>Pezizomycotina</taxon>
        <taxon>Sordariomycetes</taxon>
        <taxon>Sordariomycetidae</taxon>
        <taxon>Sordariales</taxon>
        <taxon>Chaetomiaceae</taxon>
        <taxon>Chaetomium</taxon>
    </lineage>
</organism>
<evidence type="ECO:0000313" key="1">
    <source>
        <dbReference type="EMBL" id="KAK3299787.1"/>
    </source>
</evidence>
<accession>A0AAE0HP71</accession>
<sequence>MMSGAGKITPFGLLSRTLRPGTPSEARLVWYVVPIRISVPCSDDQQRHALSNNNPNDPSGYLHLETVMKDVRSSSIAIHMRHGQQTTTALCIDSQDGRWFEYLDKPYVRLKEVLGQGERGIESVECPCALHLVILSSAERWWQEVIKGFNNEVLARERQVLETLVLMELSPHHGEITKSLHALVAHVQRYKSELQTALRIIRGLEDTTADHSKCHGVSSQQPMSLPSHLAEIGCLFEGLILVVEELEKKVLRVIQLVRLTYLLPTDRDRVLVPTVPQNLV</sequence>
<dbReference type="RefSeq" id="XP_062663301.1">
    <property type="nucleotide sequence ID" value="XM_062797676.1"/>
</dbReference>
<name>A0AAE0HP71_9PEZI</name>
<reference evidence="1" key="1">
    <citation type="journal article" date="2023" name="Mol. Phylogenet. Evol.">
        <title>Genome-scale phylogeny and comparative genomics of the fungal order Sordariales.</title>
        <authorList>
            <person name="Hensen N."/>
            <person name="Bonometti L."/>
            <person name="Westerberg I."/>
            <person name="Brannstrom I.O."/>
            <person name="Guillou S."/>
            <person name="Cros-Aarteil S."/>
            <person name="Calhoun S."/>
            <person name="Haridas S."/>
            <person name="Kuo A."/>
            <person name="Mondo S."/>
            <person name="Pangilinan J."/>
            <person name="Riley R."/>
            <person name="LaButti K."/>
            <person name="Andreopoulos B."/>
            <person name="Lipzen A."/>
            <person name="Chen C."/>
            <person name="Yan M."/>
            <person name="Daum C."/>
            <person name="Ng V."/>
            <person name="Clum A."/>
            <person name="Steindorff A."/>
            <person name="Ohm R.A."/>
            <person name="Martin F."/>
            <person name="Silar P."/>
            <person name="Natvig D.O."/>
            <person name="Lalanne C."/>
            <person name="Gautier V."/>
            <person name="Ament-Velasquez S.L."/>
            <person name="Kruys A."/>
            <person name="Hutchinson M.I."/>
            <person name="Powell A.J."/>
            <person name="Barry K."/>
            <person name="Miller A.N."/>
            <person name="Grigoriev I.V."/>
            <person name="Debuchy R."/>
            <person name="Gladieux P."/>
            <person name="Hiltunen Thoren M."/>
            <person name="Johannesson H."/>
        </authorList>
    </citation>
    <scope>NUCLEOTIDE SEQUENCE</scope>
    <source>
        <strain evidence="1">CBS 168.71</strain>
    </source>
</reference>
<dbReference type="AlphaFoldDB" id="A0AAE0HP71"/>
<reference evidence="1" key="2">
    <citation type="submission" date="2023-06" db="EMBL/GenBank/DDBJ databases">
        <authorList>
            <consortium name="Lawrence Berkeley National Laboratory"/>
            <person name="Haridas S."/>
            <person name="Hensen N."/>
            <person name="Bonometti L."/>
            <person name="Westerberg I."/>
            <person name="Brannstrom I.O."/>
            <person name="Guillou S."/>
            <person name="Cros-Aarteil S."/>
            <person name="Calhoun S."/>
            <person name="Kuo A."/>
            <person name="Mondo S."/>
            <person name="Pangilinan J."/>
            <person name="Riley R."/>
            <person name="Labutti K."/>
            <person name="Andreopoulos B."/>
            <person name="Lipzen A."/>
            <person name="Chen C."/>
            <person name="Yanf M."/>
            <person name="Daum C."/>
            <person name="Ng V."/>
            <person name="Clum A."/>
            <person name="Steindorff A."/>
            <person name="Ohm R."/>
            <person name="Martin F."/>
            <person name="Silar P."/>
            <person name="Natvig D."/>
            <person name="Lalanne C."/>
            <person name="Gautier V."/>
            <person name="Ament-Velasquez S.L."/>
            <person name="Kruys A."/>
            <person name="Hutchinson M.I."/>
            <person name="Powell A.J."/>
            <person name="Barry K."/>
            <person name="Miller A.N."/>
            <person name="Grigoriev I.V."/>
            <person name="Debuchy R."/>
            <person name="Gladieux P."/>
            <person name="Thoren M.H."/>
            <person name="Johannesson H."/>
        </authorList>
    </citation>
    <scope>NUCLEOTIDE SEQUENCE</scope>
    <source>
        <strain evidence="1">CBS 168.71</strain>
    </source>
</reference>
<dbReference type="GeneID" id="87834624"/>
<protein>
    <submittedName>
        <fullName evidence="1">Uncharacterized protein</fullName>
    </submittedName>
</protein>
<proteinExistence type="predicted"/>
<keyword evidence="2" id="KW-1185">Reference proteome</keyword>
<gene>
    <name evidence="1" type="ORF">B0H64DRAFT_1026</name>
</gene>
<comment type="caution">
    <text evidence="1">The sequence shown here is derived from an EMBL/GenBank/DDBJ whole genome shotgun (WGS) entry which is preliminary data.</text>
</comment>